<dbReference type="Pfam" id="PF04411">
    <property type="entry name" value="PDDEXK_7"/>
    <property type="match status" value="1"/>
</dbReference>
<accession>E4L787</accession>
<name>E4L787_9FIRM</name>
<dbReference type="eggNOG" id="ENOG50303VU">
    <property type="taxonomic scope" value="Bacteria"/>
</dbReference>
<dbReference type="Proteomes" id="UP000004594">
    <property type="component" value="Unassembled WGS sequence"/>
</dbReference>
<evidence type="ECO:0000313" key="1">
    <source>
        <dbReference type="EMBL" id="EFR43369.1"/>
    </source>
</evidence>
<reference evidence="1 2" key="1">
    <citation type="submission" date="2010-11" db="EMBL/GenBank/DDBJ databases">
        <authorList>
            <person name="Durkin A.S."/>
            <person name="Madupu R."/>
            <person name="Torralba M."/>
            <person name="Gillis M."/>
            <person name="Methe B."/>
            <person name="Sutton G."/>
            <person name="Nelson K.E."/>
        </authorList>
    </citation>
    <scope>NUCLEOTIDE SEQUENCE [LARGE SCALE GENOMIC DNA]</scope>
    <source>
        <strain evidence="1 2">UPII 345-E</strain>
    </source>
</reference>
<gene>
    <name evidence="1" type="ORF">HMPREF9220_1380</name>
</gene>
<evidence type="ECO:0008006" key="3">
    <source>
        <dbReference type="Google" id="ProtNLM"/>
    </source>
</evidence>
<comment type="caution">
    <text evidence="1">The sequence shown here is derived from an EMBL/GenBank/DDBJ whole genome shotgun (WGS) entry which is preliminary data.</text>
</comment>
<dbReference type="AlphaFoldDB" id="E4L787"/>
<protein>
    <recommendedName>
        <fullName evidence="3">DUF2357 domain-containing protein</fullName>
    </recommendedName>
</protein>
<dbReference type="OrthoDB" id="1632997at2"/>
<proteinExistence type="predicted"/>
<organism evidence="1 2">
    <name type="scientific">Dialister micraerophilus UPII 345-E</name>
    <dbReference type="NCBI Taxonomy" id="910314"/>
    <lineage>
        <taxon>Bacteria</taxon>
        <taxon>Bacillati</taxon>
        <taxon>Bacillota</taxon>
        <taxon>Negativicutes</taxon>
        <taxon>Veillonellales</taxon>
        <taxon>Veillonellaceae</taxon>
        <taxon>Dialister</taxon>
    </lineage>
</organism>
<dbReference type="InterPro" id="IPR007505">
    <property type="entry name" value="PDDEXK_7"/>
</dbReference>
<dbReference type="EMBL" id="AENT01000001">
    <property type="protein sequence ID" value="EFR43369.1"/>
    <property type="molecule type" value="Genomic_DNA"/>
</dbReference>
<evidence type="ECO:0000313" key="2">
    <source>
        <dbReference type="Proteomes" id="UP000004594"/>
    </source>
</evidence>
<sequence length="585" mass="69763">MTTHSKKFGLTFYTGNGQIIEYPKKAWKKDVKDFMKDKVEAGITIAENQDILVKFLAKEKDRMTMDGLDVAESEKLEKKDGEIYIKPQRKKEAPLLIFSGKDFPLVPGYYVITVYHENETYYGLLEITPKFMEKQSWQNMREELISEIKTLSFDFMKRNIQITKAMESALGLNVDMLLRFYIIHEECDYVISVLDELAKTANTRLVINKKRVYDQNKQKSDVHIKPQHIRFREGSYSQTIVYMENTLDVEENRFVKRIIKKLHAILKTFIEELDKNATRLELRQEELREFSENREYKMGKKALIHFDDFRKRAMQLLNIIKEVEKTNWFIQTSDTNEKNIPMTVFLDPRYSILYKLHKNLNKPEESLSVSSFYRYQWKRTDKLYELWCFLQFIKALAKNGWEVKKGPSVEKKDGKYRLSSLESGTVICLKKEKKEVYAVYDGLIPETSKETSRKINPIYTNNPHRQPDLRLDFYSEEKYCGSLIADFKYRDIYYLWKNEEKSRLLRRQFNAYRDVNTKYYKNYEEKRSLQDIRPVKEVWAIFPKEIPTTKDEDYNLRFISLAPSLASNATLSKMLEEYTKNIYKR</sequence>
<dbReference type="RefSeq" id="WP_007553712.1">
    <property type="nucleotide sequence ID" value="NZ_AENT01000001.1"/>
</dbReference>